<sequence length="195" mass="22982">MNIATISEDLAYRIIEKELELEHECNISVVNELVNMYRQLIEAYESAQDPKFADFQTRLHKILMRSDVQEMLKEQSKIEKKNLRDSKEIEMRRQNFRSRKTASVGVDQDKISKHLSRIMENRQNMDKGTFNKAKNSFKSQNSNLNERLERRRRQSSIKNIRSFRGLNDSYLGEEGEGEEKIEELIGGNIQKKIVQ</sequence>
<dbReference type="Proteomes" id="UP000187209">
    <property type="component" value="Unassembled WGS sequence"/>
</dbReference>
<dbReference type="AlphaFoldDB" id="A0A1R2BJ27"/>
<reference evidence="1 2" key="1">
    <citation type="submission" date="2016-11" db="EMBL/GenBank/DDBJ databases">
        <title>The macronuclear genome of Stentor coeruleus: a giant cell with tiny introns.</title>
        <authorList>
            <person name="Slabodnick M."/>
            <person name="Ruby J.G."/>
            <person name="Reiff S.B."/>
            <person name="Swart E.C."/>
            <person name="Gosai S."/>
            <person name="Prabakaran S."/>
            <person name="Witkowska E."/>
            <person name="Larue G.E."/>
            <person name="Fisher S."/>
            <person name="Freeman R.M."/>
            <person name="Gunawardena J."/>
            <person name="Chu W."/>
            <person name="Stover N.A."/>
            <person name="Gregory B.D."/>
            <person name="Nowacki M."/>
            <person name="Derisi J."/>
            <person name="Roy S.W."/>
            <person name="Marshall W.F."/>
            <person name="Sood P."/>
        </authorList>
    </citation>
    <scope>NUCLEOTIDE SEQUENCE [LARGE SCALE GENOMIC DNA]</scope>
    <source>
        <strain evidence="1">WM001</strain>
    </source>
</reference>
<keyword evidence="2" id="KW-1185">Reference proteome</keyword>
<organism evidence="1 2">
    <name type="scientific">Stentor coeruleus</name>
    <dbReference type="NCBI Taxonomy" id="5963"/>
    <lineage>
        <taxon>Eukaryota</taxon>
        <taxon>Sar</taxon>
        <taxon>Alveolata</taxon>
        <taxon>Ciliophora</taxon>
        <taxon>Postciliodesmatophora</taxon>
        <taxon>Heterotrichea</taxon>
        <taxon>Heterotrichida</taxon>
        <taxon>Stentoridae</taxon>
        <taxon>Stentor</taxon>
    </lineage>
</organism>
<comment type="caution">
    <text evidence="1">The sequence shown here is derived from an EMBL/GenBank/DDBJ whole genome shotgun (WGS) entry which is preliminary data.</text>
</comment>
<dbReference type="OrthoDB" id="313559at2759"/>
<gene>
    <name evidence="1" type="ORF">SteCoe_23811</name>
</gene>
<dbReference type="EMBL" id="MPUH01000613">
    <property type="protein sequence ID" value="OMJ76749.1"/>
    <property type="molecule type" value="Genomic_DNA"/>
</dbReference>
<evidence type="ECO:0000313" key="1">
    <source>
        <dbReference type="EMBL" id="OMJ76749.1"/>
    </source>
</evidence>
<proteinExistence type="predicted"/>
<evidence type="ECO:0000313" key="2">
    <source>
        <dbReference type="Proteomes" id="UP000187209"/>
    </source>
</evidence>
<protein>
    <submittedName>
        <fullName evidence="1">Uncharacterized protein</fullName>
    </submittedName>
</protein>
<name>A0A1R2BJ27_9CILI</name>
<accession>A0A1R2BJ27</accession>